<protein>
    <submittedName>
        <fullName evidence="1">Uncharacterized protein</fullName>
    </submittedName>
</protein>
<evidence type="ECO:0000313" key="1">
    <source>
        <dbReference type="EMBL" id="KKS46973.1"/>
    </source>
</evidence>
<dbReference type="Proteomes" id="UP000034036">
    <property type="component" value="Unassembled WGS sequence"/>
</dbReference>
<evidence type="ECO:0000313" key="2">
    <source>
        <dbReference type="Proteomes" id="UP000034036"/>
    </source>
</evidence>
<gene>
    <name evidence="1" type="ORF">UV11_C0021G0004</name>
</gene>
<dbReference type="AlphaFoldDB" id="A0A0G1CBF3"/>
<reference evidence="1 2" key="1">
    <citation type="journal article" date="2015" name="Nature">
        <title>rRNA introns, odd ribosomes, and small enigmatic genomes across a large radiation of phyla.</title>
        <authorList>
            <person name="Brown C.T."/>
            <person name="Hug L.A."/>
            <person name="Thomas B.C."/>
            <person name="Sharon I."/>
            <person name="Castelle C.J."/>
            <person name="Singh A."/>
            <person name="Wilkins M.J."/>
            <person name="Williams K.H."/>
            <person name="Banfield J.F."/>
        </authorList>
    </citation>
    <scope>NUCLEOTIDE SEQUENCE [LARGE SCALE GENOMIC DNA]</scope>
</reference>
<sequence length="301" mass="34188">MRINFSDFDMDESIVAPIIYGENRHSTTNRGVVISSETREELKKFLSGFNASVGTEQTPYYRIDAYFDEQTLWLLEINASFVDGWGTALNLANASGIKVDPTPLVFPKRFASKSRVYLPELQLFVSELAHLGFHDHNVCEWNGNGVDPIYVYGRVGSKDQPHVLPYDGLRLDNKLNLGVFSREWNGDVVKIPRHYISRFEPWEEVPREVVLKFCDKGSAECERARQSVMFNKPSGKAPFIKRCYNAETLIAQDIVRPTKQDGNNCQLIIFAIGDEPITGYVQYSRSEIINDNSTHGPLRIS</sequence>
<name>A0A0G1CBF3_9BACT</name>
<accession>A0A0G1CBF3</accession>
<dbReference type="EMBL" id="LCDF01000021">
    <property type="protein sequence ID" value="KKS46973.1"/>
    <property type="molecule type" value="Genomic_DNA"/>
</dbReference>
<proteinExistence type="predicted"/>
<dbReference type="STRING" id="1618659.UV11_C0021G0004"/>
<comment type="caution">
    <text evidence="1">The sequence shown here is derived from an EMBL/GenBank/DDBJ whole genome shotgun (WGS) entry which is preliminary data.</text>
</comment>
<organism evidence="1 2">
    <name type="scientific">Candidatus Giovannonibacteria bacterium GW2011_GWF2_42_19</name>
    <dbReference type="NCBI Taxonomy" id="1618659"/>
    <lineage>
        <taxon>Bacteria</taxon>
        <taxon>Candidatus Giovannoniibacteriota</taxon>
    </lineage>
</organism>